<evidence type="ECO:0000256" key="1">
    <source>
        <dbReference type="ARBA" id="ARBA00008903"/>
    </source>
</evidence>
<dbReference type="InterPro" id="IPR023401">
    <property type="entry name" value="ODC_N"/>
</dbReference>
<accession>A0A4D7QG64</accession>
<dbReference type="SUPFAM" id="SSF51735">
    <property type="entry name" value="NAD(P)-binding Rossmann-fold domains"/>
    <property type="match status" value="1"/>
</dbReference>
<proteinExistence type="inferred from homology"/>
<dbReference type="PIRSF" id="PIRSF001439">
    <property type="entry name" value="CryM"/>
    <property type="match status" value="1"/>
</dbReference>
<dbReference type="InterPro" id="IPR036291">
    <property type="entry name" value="NAD(P)-bd_dom_sf"/>
</dbReference>
<dbReference type="PANTHER" id="PTHR13812:SF19">
    <property type="entry name" value="KETIMINE REDUCTASE MU-CRYSTALLIN"/>
    <property type="match status" value="1"/>
</dbReference>
<reference evidence="2 3" key="1">
    <citation type="submission" date="2019-04" db="EMBL/GenBank/DDBJ databases">
        <title>Phreatobacter aquaticus sp. nov.</title>
        <authorList>
            <person name="Choi A."/>
            <person name="Baek K."/>
        </authorList>
    </citation>
    <scope>NUCLEOTIDE SEQUENCE [LARGE SCALE GENOMIC DNA]</scope>
    <source>
        <strain evidence="2 3">NMCR1094</strain>
    </source>
</reference>
<dbReference type="EMBL" id="CP039865">
    <property type="protein sequence ID" value="QCK85681.1"/>
    <property type="molecule type" value="Genomic_DNA"/>
</dbReference>
<comment type="similarity">
    <text evidence="1">Belongs to the ornithine cyclodeaminase/mu-crystallin family.</text>
</comment>
<dbReference type="InterPro" id="IPR003462">
    <property type="entry name" value="ODC_Mu_crystall"/>
</dbReference>
<dbReference type="OrthoDB" id="9785971at2"/>
<dbReference type="Gene3D" id="3.40.50.720">
    <property type="entry name" value="NAD(P)-binding Rossmann-like Domain"/>
    <property type="match status" value="1"/>
</dbReference>
<evidence type="ECO:0000313" key="2">
    <source>
        <dbReference type="EMBL" id="QCK85681.1"/>
    </source>
</evidence>
<dbReference type="AlphaFoldDB" id="A0A4D7QG64"/>
<keyword evidence="3" id="KW-1185">Reference proteome</keyword>
<gene>
    <name evidence="2" type="ORF">E8L99_07830</name>
</gene>
<dbReference type="Proteomes" id="UP000298588">
    <property type="component" value="Chromosome"/>
</dbReference>
<dbReference type="RefSeq" id="WP_137099015.1">
    <property type="nucleotide sequence ID" value="NZ_CP039865.1"/>
</dbReference>
<dbReference type="KEGG" id="paqt:E8L99_07830"/>
<dbReference type="Pfam" id="PF02423">
    <property type="entry name" value="OCD_Mu_crystall"/>
    <property type="match status" value="1"/>
</dbReference>
<evidence type="ECO:0000313" key="3">
    <source>
        <dbReference type="Proteomes" id="UP000298588"/>
    </source>
</evidence>
<protein>
    <submittedName>
        <fullName evidence="2">Ornithine cyclodeaminase family protein</fullName>
    </submittedName>
</protein>
<name>A0A4D7QG64_9HYPH</name>
<dbReference type="GO" id="GO:0005737">
    <property type="term" value="C:cytoplasm"/>
    <property type="evidence" value="ECO:0007669"/>
    <property type="project" value="TreeGrafter"/>
</dbReference>
<organism evidence="2 3">
    <name type="scientific">Phreatobacter aquaticus</name>
    <dbReference type="NCBI Taxonomy" id="2570229"/>
    <lineage>
        <taxon>Bacteria</taxon>
        <taxon>Pseudomonadati</taxon>
        <taxon>Pseudomonadota</taxon>
        <taxon>Alphaproteobacteria</taxon>
        <taxon>Hyphomicrobiales</taxon>
        <taxon>Phreatobacteraceae</taxon>
        <taxon>Phreatobacter</taxon>
    </lineage>
</organism>
<dbReference type="Gene3D" id="3.30.1780.10">
    <property type="entry name" value="ornithine cyclodeaminase, domain 1"/>
    <property type="match status" value="1"/>
</dbReference>
<dbReference type="PANTHER" id="PTHR13812">
    <property type="entry name" value="KETIMINE REDUCTASE MU-CRYSTALLIN"/>
    <property type="match status" value="1"/>
</dbReference>
<sequence>MTSHAGHHLTYLSQADVVACGVTASALEEAIRQVFLRRAEGGVWSHPKVVIGAGGRNCFRGKGAAMDQPAYGAFKWFGYFPGNGSAGLPDFMPMIILNEATTGRPLAIMDGIWISAIRTALISLIAARIMARPDARTIGFLACGAQAHSHLDAFSAALPLTTVVAYSRRLETAEAFAAHARAKGLDARAVSDPRAAIAGSDIIVSSIPHGSATAGQLDANWVEPGTFVASVDLGFGWRRDSLSAFDRTVTDDHEQSTVGPKGTLNYDGPFAAELCDLVAGRQPGRAHAAERNALIFSGTGIADLASAILVYETALAKGIGTTLPL</sequence>